<dbReference type="EMBL" id="ML741784">
    <property type="protein sequence ID" value="KAE8328638.1"/>
    <property type="molecule type" value="Genomic_DNA"/>
</dbReference>
<name>A0A5N6X728_9EURO</name>
<keyword evidence="2" id="KW-1185">Reference proteome</keyword>
<gene>
    <name evidence="1" type="ORF">BDV39DRAFT_173719</name>
</gene>
<evidence type="ECO:0000313" key="2">
    <source>
        <dbReference type="Proteomes" id="UP000325945"/>
    </source>
</evidence>
<accession>A0A5N6X728</accession>
<dbReference type="Proteomes" id="UP000325945">
    <property type="component" value="Unassembled WGS sequence"/>
</dbReference>
<protein>
    <submittedName>
        <fullName evidence="1">Uncharacterized protein</fullName>
    </submittedName>
</protein>
<sequence length="64" mass="6958">MEEMIDGGRGPVARLIVTFLKSPVTLSSSALCVSPFIPVAGNFARWPQRALYNANGLILMPHFV</sequence>
<evidence type="ECO:0000313" key="1">
    <source>
        <dbReference type="EMBL" id="KAE8328638.1"/>
    </source>
</evidence>
<organism evidence="1 2">
    <name type="scientific">Aspergillus sergii</name>
    <dbReference type="NCBI Taxonomy" id="1034303"/>
    <lineage>
        <taxon>Eukaryota</taxon>
        <taxon>Fungi</taxon>
        <taxon>Dikarya</taxon>
        <taxon>Ascomycota</taxon>
        <taxon>Pezizomycotina</taxon>
        <taxon>Eurotiomycetes</taxon>
        <taxon>Eurotiomycetidae</taxon>
        <taxon>Eurotiales</taxon>
        <taxon>Aspergillaceae</taxon>
        <taxon>Aspergillus</taxon>
        <taxon>Aspergillus subgen. Circumdati</taxon>
    </lineage>
</organism>
<reference evidence="2" key="1">
    <citation type="submission" date="2019-04" db="EMBL/GenBank/DDBJ databases">
        <title>Friends and foes A comparative genomics studyof 23 Aspergillus species from section Flavi.</title>
        <authorList>
            <consortium name="DOE Joint Genome Institute"/>
            <person name="Kjaerbolling I."/>
            <person name="Vesth T."/>
            <person name="Frisvad J.C."/>
            <person name="Nybo J.L."/>
            <person name="Theobald S."/>
            <person name="Kildgaard S."/>
            <person name="Isbrandt T."/>
            <person name="Kuo A."/>
            <person name="Sato A."/>
            <person name="Lyhne E.K."/>
            <person name="Kogle M.E."/>
            <person name="Wiebenga A."/>
            <person name="Kun R.S."/>
            <person name="Lubbers R.J."/>
            <person name="Makela M.R."/>
            <person name="Barry K."/>
            <person name="Chovatia M."/>
            <person name="Clum A."/>
            <person name="Daum C."/>
            <person name="Haridas S."/>
            <person name="He G."/>
            <person name="LaButti K."/>
            <person name="Lipzen A."/>
            <person name="Mondo S."/>
            <person name="Riley R."/>
            <person name="Salamov A."/>
            <person name="Simmons B.A."/>
            <person name="Magnuson J.K."/>
            <person name="Henrissat B."/>
            <person name="Mortensen U.H."/>
            <person name="Larsen T.O."/>
            <person name="Devries R.P."/>
            <person name="Grigoriev I.V."/>
            <person name="Machida M."/>
            <person name="Baker S.E."/>
            <person name="Andersen M.R."/>
        </authorList>
    </citation>
    <scope>NUCLEOTIDE SEQUENCE [LARGE SCALE GENOMIC DNA]</scope>
    <source>
        <strain evidence="2">CBS 130017</strain>
    </source>
</reference>
<dbReference type="AlphaFoldDB" id="A0A5N6X728"/>
<proteinExistence type="predicted"/>